<proteinExistence type="predicted"/>
<dbReference type="STRING" id="2518989.IMCC3088_1210"/>
<comment type="caution">
    <text evidence="1">The sequence shown here is derived from an EMBL/GenBank/DDBJ whole genome shotgun (WGS) entry which is preliminary data.</text>
</comment>
<dbReference type="InterPro" id="IPR035093">
    <property type="entry name" value="RelE/ParE_toxin_dom_sf"/>
</dbReference>
<reference evidence="1 2" key="1">
    <citation type="journal article" date="2011" name="J. Bacteriol.">
        <title>Genome sequence of strain IMCC3088, a proteorhodopsin-containing marine bacterium belonging to the OM60/NOR5 clade.</title>
        <authorList>
            <person name="Jang Y."/>
            <person name="Oh H.M."/>
            <person name="Kang I."/>
            <person name="Lee K."/>
            <person name="Yang S.J."/>
            <person name="Cho J.C."/>
        </authorList>
    </citation>
    <scope>NUCLEOTIDE SEQUENCE [LARGE SCALE GENOMIC DNA]</scope>
    <source>
        <strain evidence="1 2">IMCC3088</strain>
    </source>
</reference>
<evidence type="ECO:0000313" key="1">
    <source>
        <dbReference type="EMBL" id="EGG29864.1"/>
    </source>
</evidence>
<dbReference type="EMBL" id="AEIG01000028">
    <property type="protein sequence ID" value="EGG29864.1"/>
    <property type="molecule type" value="Genomic_DNA"/>
</dbReference>
<keyword evidence="2" id="KW-1185">Reference proteome</keyword>
<protein>
    <recommendedName>
        <fullName evidence="3">Type II toxin-antitoxin system RelE/ParE family toxin</fullName>
    </recommendedName>
</protein>
<evidence type="ECO:0008006" key="3">
    <source>
        <dbReference type="Google" id="ProtNLM"/>
    </source>
</evidence>
<evidence type="ECO:0000313" key="2">
    <source>
        <dbReference type="Proteomes" id="UP000005615"/>
    </source>
</evidence>
<dbReference type="Proteomes" id="UP000005615">
    <property type="component" value="Unassembled WGS sequence"/>
</dbReference>
<sequence>MGFFQIFDEIAAHPLRYPAVNHIRNGYRHCAYKADTIYYRINNKTVEIMAILGGQDIDEWL</sequence>
<dbReference type="Gene3D" id="3.30.2310.20">
    <property type="entry name" value="RelE-like"/>
    <property type="match status" value="1"/>
</dbReference>
<organism evidence="1 2">
    <name type="scientific">Aequoribacter fuscus</name>
    <dbReference type="NCBI Taxonomy" id="2518989"/>
    <lineage>
        <taxon>Bacteria</taxon>
        <taxon>Pseudomonadati</taxon>
        <taxon>Pseudomonadota</taxon>
        <taxon>Gammaproteobacteria</taxon>
        <taxon>Cellvibrionales</taxon>
        <taxon>Halieaceae</taxon>
        <taxon>Aequoribacter</taxon>
    </lineage>
</organism>
<gene>
    <name evidence="1" type="ORF">IMCC3088_1210</name>
</gene>
<name>F3L1B6_9GAMM</name>
<dbReference type="eggNOG" id="COG3668">
    <property type="taxonomic scope" value="Bacteria"/>
</dbReference>
<dbReference type="AlphaFoldDB" id="F3L1B6"/>
<accession>F3L1B6</accession>